<protein>
    <submittedName>
        <fullName evidence="1">Uncharacterized protein</fullName>
    </submittedName>
</protein>
<organism evidence="1 2">
    <name type="scientific">Clostridium perfringens</name>
    <dbReference type="NCBI Taxonomy" id="1502"/>
    <lineage>
        <taxon>Bacteria</taxon>
        <taxon>Bacillati</taxon>
        <taxon>Bacillota</taxon>
        <taxon>Clostridia</taxon>
        <taxon>Eubacteriales</taxon>
        <taxon>Clostridiaceae</taxon>
        <taxon>Clostridium</taxon>
    </lineage>
</organism>
<evidence type="ECO:0000313" key="1">
    <source>
        <dbReference type="EMBL" id="AMN30975.1"/>
    </source>
</evidence>
<dbReference type="PATRIC" id="fig|1502.177.peg.3265"/>
<name>A0A140GR16_CLOPF</name>
<geneLocation type="plasmid" evidence="1 2">
    <name>pJFP838A</name>
</geneLocation>
<accession>A0A140GR16</accession>
<dbReference type="Proteomes" id="UP000070260">
    <property type="component" value="Plasmid pJFP838A"/>
</dbReference>
<proteinExistence type="predicted"/>
<reference evidence="1 2" key="1">
    <citation type="journal article" date="2016" name="PLoS ONE">
        <title>Plasmid Characterization and Chromosome Analysis of Two netF+ Clostridium perfringens Isolates Associated with Foal and Canine Necrotizing Enteritis.</title>
        <authorList>
            <person name="Mehdizadeh Gohari I."/>
            <person name="Kropinski A.M."/>
            <person name="Weese S.J."/>
            <person name="Parreira V.R."/>
            <person name="Whitehead A.E."/>
            <person name="Boerlin P."/>
            <person name="Prescott J.F."/>
        </authorList>
    </citation>
    <scope>NUCLEOTIDE SEQUENCE [LARGE SCALE GENOMIC DNA]</scope>
    <source>
        <strain evidence="1 2">JP838</strain>
        <plasmid evidence="2">Plasmid pJFP838A</plasmid>
    </source>
</reference>
<sequence length="194" mass="23150">MYNIEINRKGVEGVALCRLKYMVLIDDVIKKYDKYNRDFNNLLNFQNNLNMENYNYDELKKLHDYIIGLDCTDSLLKDLIVTVKFWMNVKRGAINYPMINKYEFLSMNEKRIVDDYLHNNPIGILDFTFIKEHEALLLALKKDKIIRLYRTKAICPKCSSSIDLYENKFKCPLCESIYSKKELLSKEEYILNRK</sequence>
<evidence type="ECO:0000313" key="2">
    <source>
        <dbReference type="Proteomes" id="UP000070260"/>
    </source>
</evidence>
<keyword evidence="1" id="KW-0614">Plasmid</keyword>
<dbReference type="AlphaFoldDB" id="A0A140GR16"/>
<dbReference type="EMBL" id="CP013615">
    <property type="protein sequence ID" value="AMN30975.1"/>
    <property type="molecule type" value="Genomic_DNA"/>
</dbReference>
<gene>
    <name evidence="1" type="ORF">JFP838_pA0059</name>
</gene>